<comment type="caution">
    <text evidence="1">The sequence shown here is derived from an EMBL/GenBank/DDBJ whole genome shotgun (WGS) entry which is preliminary data.</text>
</comment>
<dbReference type="InterPro" id="IPR051678">
    <property type="entry name" value="AGP_Transferase"/>
</dbReference>
<dbReference type="RefSeq" id="WP_210661627.1">
    <property type="nucleotide sequence ID" value="NZ_JAGKQQ010000001.1"/>
</dbReference>
<dbReference type="Proteomes" id="UP000676565">
    <property type="component" value="Unassembled WGS sequence"/>
</dbReference>
<evidence type="ECO:0000313" key="1">
    <source>
        <dbReference type="EMBL" id="MBP3960355.1"/>
    </source>
</evidence>
<dbReference type="InterPro" id="IPR011009">
    <property type="entry name" value="Kinase-like_dom_sf"/>
</dbReference>
<gene>
    <name evidence="1" type="ORF">J8F10_34435</name>
</gene>
<proteinExistence type="predicted"/>
<dbReference type="EMBL" id="JAGKQQ010000001">
    <property type="protein sequence ID" value="MBP3960355.1"/>
    <property type="molecule type" value="Genomic_DNA"/>
</dbReference>
<protein>
    <submittedName>
        <fullName evidence="1">Phosphotransferase</fullName>
    </submittedName>
</protein>
<reference evidence="1 2" key="1">
    <citation type="submission" date="2021-04" db="EMBL/GenBank/DDBJ databases">
        <authorList>
            <person name="Ivanova A."/>
        </authorList>
    </citation>
    <scope>NUCLEOTIDE SEQUENCE [LARGE SCALE GENOMIC DNA]</scope>
    <source>
        <strain evidence="1 2">G18</strain>
    </source>
</reference>
<sequence length="495" mass="53852">MPLDTTTAPRTSVREPQVVFAPNPDTTGTLTINPVFAELFARVGLVSAAGFFELPGEVVSGHADRHVMRVEIPGAPRAFYLKRQHVVGWREKLRNRRAGFGWASRCAREADLLKQLEAAKLPAPRWAAMGTHGNRAFLLVEEIPGGVDLRRVLSDNTLSRAQRLVLATRLGKTIAAIHAAGFSSPDLTAKHVLVNPDTLAITFLDWQSADRGASVNEPERANALGALHASLAEPLASPAERLRVLRAYRASSLPAQQSAPRERFTAIVLRAAARHAKRRSIRDQLQPEGASQKQRLVWLAGEAVCAIPEVAAEWPKPAIALPFYGPGANDSITLRVLGRDATLVRGYTSAPVGRFRAWARATPWRSPGVTIGRVLFHLQRYGVPGPRLLAFGQRLTSAIGAEWFALYESPPGMPLQKWRHTASSAARRAVLDRVADCLAKLHAAGCVLTDPQAAFAVCDGAVCVADPRAVRIVRRVSASTRRRDIRDVARLLGVE</sequence>
<name>A0ABS5C313_9BACT</name>
<dbReference type="SUPFAM" id="SSF56112">
    <property type="entry name" value="Protein kinase-like (PK-like)"/>
    <property type="match status" value="2"/>
</dbReference>
<evidence type="ECO:0000313" key="2">
    <source>
        <dbReference type="Proteomes" id="UP000676565"/>
    </source>
</evidence>
<dbReference type="Pfam" id="PF06293">
    <property type="entry name" value="Kdo"/>
    <property type="match status" value="1"/>
</dbReference>
<keyword evidence="2" id="KW-1185">Reference proteome</keyword>
<accession>A0ABS5C313</accession>
<dbReference type="PANTHER" id="PTHR21310">
    <property type="entry name" value="AMINOGLYCOSIDE PHOSPHOTRANSFERASE-RELATED-RELATED"/>
    <property type="match status" value="1"/>
</dbReference>
<organism evidence="1 2">
    <name type="scientific">Gemmata palustris</name>
    <dbReference type="NCBI Taxonomy" id="2822762"/>
    <lineage>
        <taxon>Bacteria</taxon>
        <taxon>Pseudomonadati</taxon>
        <taxon>Planctomycetota</taxon>
        <taxon>Planctomycetia</taxon>
        <taxon>Gemmatales</taxon>
        <taxon>Gemmataceae</taxon>
        <taxon>Gemmata</taxon>
    </lineage>
</organism>